<dbReference type="RefSeq" id="WP_380605840.1">
    <property type="nucleotide sequence ID" value="NZ_JBHSDU010000015.1"/>
</dbReference>
<dbReference type="Proteomes" id="UP001595904">
    <property type="component" value="Unassembled WGS sequence"/>
</dbReference>
<accession>A0ABV8T3S1</accession>
<evidence type="ECO:0000313" key="6">
    <source>
        <dbReference type="EMBL" id="MFC4314566.1"/>
    </source>
</evidence>
<keyword evidence="3" id="KW-0804">Transcription</keyword>
<organism evidence="6 7">
    <name type="scientific">Steroidobacter flavus</name>
    <dbReference type="NCBI Taxonomy" id="1842136"/>
    <lineage>
        <taxon>Bacteria</taxon>
        <taxon>Pseudomonadati</taxon>
        <taxon>Pseudomonadota</taxon>
        <taxon>Gammaproteobacteria</taxon>
        <taxon>Steroidobacterales</taxon>
        <taxon>Steroidobacteraceae</taxon>
        <taxon>Steroidobacter</taxon>
    </lineage>
</organism>
<evidence type="ECO:0000313" key="7">
    <source>
        <dbReference type="Proteomes" id="UP001595904"/>
    </source>
</evidence>
<name>A0ABV8T3S1_9GAMM</name>
<gene>
    <name evidence="6" type="ORF">ACFPN2_36200</name>
</gene>
<dbReference type="Gene3D" id="1.10.357.10">
    <property type="entry name" value="Tetracycline Repressor, domain 2"/>
    <property type="match status" value="1"/>
</dbReference>
<proteinExistence type="predicted"/>
<dbReference type="PANTHER" id="PTHR30055">
    <property type="entry name" value="HTH-TYPE TRANSCRIPTIONAL REGULATOR RUTR"/>
    <property type="match status" value="1"/>
</dbReference>
<reference evidence="7" key="1">
    <citation type="journal article" date="2019" name="Int. J. Syst. Evol. Microbiol.">
        <title>The Global Catalogue of Microorganisms (GCM) 10K type strain sequencing project: providing services to taxonomists for standard genome sequencing and annotation.</title>
        <authorList>
            <consortium name="The Broad Institute Genomics Platform"/>
            <consortium name="The Broad Institute Genome Sequencing Center for Infectious Disease"/>
            <person name="Wu L."/>
            <person name="Ma J."/>
        </authorList>
    </citation>
    <scope>NUCLEOTIDE SEQUENCE [LARGE SCALE GENOMIC DNA]</scope>
    <source>
        <strain evidence="7">CGMCC 1.10759</strain>
    </source>
</reference>
<comment type="caution">
    <text evidence="6">The sequence shown here is derived from an EMBL/GenBank/DDBJ whole genome shotgun (WGS) entry which is preliminary data.</text>
</comment>
<evidence type="ECO:0000256" key="4">
    <source>
        <dbReference type="PROSITE-ProRule" id="PRU00335"/>
    </source>
</evidence>
<evidence type="ECO:0000256" key="3">
    <source>
        <dbReference type="ARBA" id="ARBA00023163"/>
    </source>
</evidence>
<dbReference type="PANTHER" id="PTHR30055:SF234">
    <property type="entry name" value="HTH-TYPE TRANSCRIPTIONAL REGULATOR BETI"/>
    <property type="match status" value="1"/>
</dbReference>
<dbReference type="InterPro" id="IPR050109">
    <property type="entry name" value="HTH-type_TetR-like_transc_reg"/>
</dbReference>
<protein>
    <submittedName>
        <fullName evidence="6">TetR/AcrR family transcriptional regulator</fullName>
    </submittedName>
</protein>
<evidence type="ECO:0000259" key="5">
    <source>
        <dbReference type="PROSITE" id="PS50977"/>
    </source>
</evidence>
<evidence type="ECO:0000256" key="1">
    <source>
        <dbReference type="ARBA" id="ARBA00023015"/>
    </source>
</evidence>
<keyword evidence="2 4" id="KW-0238">DNA-binding</keyword>
<feature type="domain" description="HTH tetR-type" evidence="5">
    <location>
        <begin position="13"/>
        <end position="73"/>
    </location>
</feature>
<dbReference type="Pfam" id="PF00440">
    <property type="entry name" value="TetR_N"/>
    <property type="match status" value="1"/>
</dbReference>
<dbReference type="SUPFAM" id="SSF46689">
    <property type="entry name" value="Homeodomain-like"/>
    <property type="match status" value="1"/>
</dbReference>
<evidence type="ECO:0000256" key="2">
    <source>
        <dbReference type="ARBA" id="ARBA00023125"/>
    </source>
</evidence>
<sequence length="237" mass="26623">MADKRLAKKRDPERTREAILDAAREVLAQDGKEGLSVARVAQRAKVNRGTAYQHFQTREQLIEATAAWVSEKLHRAVFGDPDVASTVPAENINIESVNTQLAQFAMENPELGGVWLFEVLSSRRPANDTFWRTYESKFEQFAATKFAQPDIDVEVLSVLILAGSFIWPVWARAHARTANERQEMSARFSREILRLCLHGTLRPEMYAELDARVTKGAKAAPELRAVATKTRRASSNS</sequence>
<dbReference type="PROSITE" id="PS50977">
    <property type="entry name" value="HTH_TETR_2"/>
    <property type="match status" value="1"/>
</dbReference>
<keyword evidence="1" id="KW-0805">Transcription regulation</keyword>
<dbReference type="EMBL" id="JBHSDU010000015">
    <property type="protein sequence ID" value="MFC4314566.1"/>
    <property type="molecule type" value="Genomic_DNA"/>
</dbReference>
<dbReference type="InterPro" id="IPR009057">
    <property type="entry name" value="Homeodomain-like_sf"/>
</dbReference>
<dbReference type="PRINTS" id="PR00455">
    <property type="entry name" value="HTHTETR"/>
</dbReference>
<keyword evidence="7" id="KW-1185">Reference proteome</keyword>
<dbReference type="InterPro" id="IPR001647">
    <property type="entry name" value="HTH_TetR"/>
</dbReference>
<feature type="DNA-binding region" description="H-T-H motif" evidence="4">
    <location>
        <begin position="36"/>
        <end position="55"/>
    </location>
</feature>